<evidence type="ECO:0000313" key="2">
    <source>
        <dbReference type="Proteomes" id="UP001062846"/>
    </source>
</evidence>
<accession>A0ACC0M9U6</accession>
<proteinExistence type="predicted"/>
<reference evidence="1" key="1">
    <citation type="submission" date="2022-02" db="EMBL/GenBank/DDBJ databases">
        <title>Plant Genome Project.</title>
        <authorList>
            <person name="Zhang R.-G."/>
        </authorList>
    </citation>
    <scope>NUCLEOTIDE SEQUENCE</scope>
    <source>
        <strain evidence="1">AT1</strain>
    </source>
</reference>
<organism evidence="1 2">
    <name type="scientific">Rhododendron molle</name>
    <name type="common">Chinese azalea</name>
    <name type="synonym">Azalea mollis</name>
    <dbReference type="NCBI Taxonomy" id="49168"/>
    <lineage>
        <taxon>Eukaryota</taxon>
        <taxon>Viridiplantae</taxon>
        <taxon>Streptophyta</taxon>
        <taxon>Embryophyta</taxon>
        <taxon>Tracheophyta</taxon>
        <taxon>Spermatophyta</taxon>
        <taxon>Magnoliopsida</taxon>
        <taxon>eudicotyledons</taxon>
        <taxon>Gunneridae</taxon>
        <taxon>Pentapetalae</taxon>
        <taxon>asterids</taxon>
        <taxon>Ericales</taxon>
        <taxon>Ericaceae</taxon>
        <taxon>Ericoideae</taxon>
        <taxon>Rhodoreae</taxon>
        <taxon>Rhododendron</taxon>
    </lineage>
</organism>
<keyword evidence="2" id="KW-1185">Reference proteome</keyword>
<evidence type="ECO:0000313" key="1">
    <source>
        <dbReference type="EMBL" id="KAI8537354.1"/>
    </source>
</evidence>
<dbReference type="Proteomes" id="UP001062846">
    <property type="component" value="Chromosome 9"/>
</dbReference>
<protein>
    <submittedName>
        <fullName evidence="1">Uncharacterized protein</fullName>
    </submittedName>
</protein>
<comment type="caution">
    <text evidence="1">The sequence shown here is derived from an EMBL/GenBank/DDBJ whole genome shotgun (WGS) entry which is preliminary data.</text>
</comment>
<dbReference type="EMBL" id="CM046396">
    <property type="protein sequence ID" value="KAI8537354.1"/>
    <property type="molecule type" value="Genomic_DNA"/>
</dbReference>
<gene>
    <name evidence="1" type="ORF">RHMOL_Rhmol09G0017400</name>
</gene>
<sequence>MPKGLPPKLPPRLPSLPSAQASAKATKLDHYLIPPSHLAHKFLLGPNANVAQICKDNAASSLKRIIIDPHLQHCPIKIKFLTMLELFGFSGHPAELELAVYLLENAASSLKRIIIDPHLQHCPVDFMFPKKVEAARESAKQLETKLPPPAKLVIV</sequence>
<name>A0ACC0M9U6_RHOML</name>